<dbReference type="SUPFAM" id="SSF53448">
    <property type="entry name" value="Nucleotide-diphospho-sugar transferases"/>
    <property type="match status" value="1"/>
</dbReference>
<dbReference type="Proteomes" id="UP000031623">
    <property type="component" value="Chromosome"/>
</dbReference>
<dbReference type="HOGENOM" id="CLU_2792711_0_0_6"/>
<reference evidence="1" key="1">
    <citation type="journal article" date="2014" name="ISME J.">
        <title>Ecophysiology of Thioploca ingrica as revealed by the complete genome sequence supplemented with proteomic evidence.</title>
        <authorList>
            <person name="Kojima H."/>
            <person name="Ogura Y."/>
            <person name="Yamamoto N."/>
            <person name="Togashi T."/>
            <person name="Mori H."/>
            <person name="Watanabe T."/>
            <person name="Nemoto F."/>
            <person name="Kurokawa K."/>
            <person name="Hayashi T."/>
            <person name="Fukui M."/>
        </authorList>
    </citation>
    <scope>NUCLEOTIDE SEQUENCE [LARGE SCALE GENOMIC DNA]</scope>
</reference>
<dbReference type="STRING" id="40754.THII_2299"/>
<accession>A0A090BVC1</accession>
<evidence type="ECO:0000313" key="1">
    <source>
        <dbReference type="EMBL" id="BAP56596.1"/>
    </source>
</evidence>
<organism evidence="1 2">
    <name type="scientific">Thioploca ingrica</name>
    <dbReference type="NCBI Taxonomy" id="40754"/>
    <lineage>
        <taxon>Bacteria</taxon>
        <taxon>Pseudomonadati</taxon>
        <taxon>Pseudomonadota</taxon>
        <taxon>Gammaproteobacteria</taxon>
        <taxon>Thiotrichales</taxon>
        <taxon>Thiotrichaceae</taxon>
        <taxon>Thioploca</taxon>
    </lineage>
</organism>
<gene>
    <name evidence="1" type="ORF">THII_2299</name>
</gene>
<dbReference type="EMBL" id="AP014633">
    <property type="protein sequence ID" value="BAP56596.1"/>
    <property type="molecule type" value="Genomic_DNA"/>
</dbReference>
<dbReference type="InterPro" id="IPR029044">
    <property type="entry name" value="Nucleotide-diphossugar_trans"/>
</dbReference>
<evidence type="ECO:0000313" key="2">
    <source>
        <dbReference type="Proteomes" id="UP000031623"/>
    </source>
</evidence>
<dbReference type="AlphaFoldDB" id="A0A090BVC1"/>
<dbReference type="KEGG" id="tig:THII_2299"/>
<sequence>MKAIISSLSIVISVYNEEDNLAWLHENLVSMLTTMDYDYKIIGSDDTSFVLFEQFTQQDSKVKVQSTS</sequence>
<proteinExistence type="predicted"/>
<keyword evidence="2" id="KW-1185">Reference proteome</keyword>
<protein>
    <recommendedName>
        <fullName evidence="3">Glycosyltransferase</fullName>
    </recommendedName>
</protein>
<evidence type="ECO:0008006" key="3">
    <source>
        <dbReference type="Google" id="ProtNLM"/>
    </source>
</evidence>
<name>A0A090BVC1_9GAMM</name>